<sequence>MPTLYHPALVATQPGEPVGPLRAIGNFVRKGTTFSGRASRSEYWWVALVTTLIAGPLYYASENDLLEWPNATGAAGIVVLVLVLLSLLLTALVVVFSIALSVRRLHDSNLSGWWYLLIMLPVFGQFALLILAALPPDPHGVRFDPQPRPVRTPAARA</sequence>
<dbReference type="AlphaFoldDB" id="A0A3L9LC57"/>
<evidence type="ECO:0000313" key="2">
    <source>
        <dbReference type="EMBL" id="RLY94032.1"/>
    </source>
</evidence>
<reference evidence="2 3" key="1">
    <citation type="submission" date="2018-10" db="EMBL/GenBank/DDBJ databases">
        <title>Kocuria tytonicola, new bacteria from the preen glands of American barn owls (Tyto furcata).</title>
        <authorList>
            <person name="Braun M.S."/>
            <person name="Wang E."/>
            <person name="Zimmermann S."/>
            <person name="Boutin S."/>
            <person name="Wagner H."/>
            <person name="Wink M."/>
        </authorList>
    </citation>
    <scope>NUCLEOTIDE SEQUENCE [LARGE SCALE GENOMIC DNA]</scope>
    <source>
        <strain evidence="2 3">473</strain>
    </source>
</reference>
<keyword evidence="1" id="KW-0812">Transmembrane</keyword>
<dbReference type="RefSeq" id="WP_121864017.1">
    <property type="nucleotide sequence ID" value="NZ_RDEX01000001.1"/>
</dbReference>
<protein>
    <submittedName>
        <fullName evidence="2">DUF805 domain-containing protein</fullName>
    </submittedName>
</protein>
<evidence type="ECO:0000313" key="3">
    <source>
        <dbReference type="Proteomes" id="UP000277871"/>
    </source>
</evidence>
<dbReference type="GO" id="GO:0005886">
    <property type="term" value="C:plasma membrane"/>
    <property type="evidence" value="ECO:0007669"/>
    <property type="project" value="TreeGrafter"/>
</dbReference>
<dbReference type="Pfam" id="PF05656">
    <property type="entry name" value="DUF805"/>
    <property type="match status" value="1"/>
</dbReference>
<keyword evidence="1" id="KW-0472">Membrane</keyword>
<keyword evidence="1" id="KW-1133">Transmembrane helix</keyword>
<accession>A0A3L9LC57</accession>
<dbReference type="InterPro" id="IPR008523">
    <property type="entry name" value="DUF805"/>
</dbReference>
<feature type="transmembrane region" description="Helical" evidence="1">
    <location>
        <begin position="112"/>
        <end position="134"/>
    </location>
</feature>
<name>A0A3L9LC57_9MICC</name>
<dbReference type="PANTHER" id="PTHR34980">
    <property type="entry name" value="INNER MEMBRANE PROTEIN-RELATED-RELATED"/>
    <property type="match status" value="1"/>
</dbReference>
<dbReference type="EMBL" id="RDEX01000001">
    <property type="protein sequence ID" value="RLY94032.1"/>
    <property type="molecule type" value="Genomic_DNA"/>
</dbReference>
<feature type="transmembrane region" description="Helical" evidence="1">
    <location>
        <begin position="73"/>
        <end position="100"/>
    </location>
</feature>
<keyword evidence="3" id="KW-1185">Reference proteome</keyword>
<gene>
    <name evidence="2" type="ORF">EAE32_01980</name>
</gene>
<organism evidence="2 3">
    <name type="scientific">Kocuria tytonicola</name>
    <dbReference type="NCBI Taxonomy" id="2055946"/>
    <lineage>
        <taxon>Bacteria</taxon>
        <taxon>Bacillati</taxon>
        <taxon>Actinomycetota</taxon>
        <taxon>Actinomycetes</taxon>
        <taxon>Micrococcales</taxon>
        <taxon>Micrococcaceae</taxon>
        <taxon>Kocuria</taxon>
    </lineage>
</organism>
<dbReference type="Proteomes" id="UP000277871">
    <property type="component" value="Unassembled WGS sequence"/>
</dbReference>
<dbReference type="PANTHER" id="PTHR34980:SF2">
    <property type="entry name" value="INNER MEMBRANE PROTEIN YHAH-RELATED"/>
    <property type="match status" value="1"/>
</dbReference>
<evidence type="ECO:0000256" key="1">
    <source>
        <dbReference type="SAM" id="Phobius"/>
    </source>
</evidence>
<feature type="transmembrane region" description="Helical" evidence="1">
    <location>
        <begin position="43"/>
        <end position="61"/>
    </location>
</feature>
<comment type="caution">
    <text evidence="2">The sequence shown here is derived from an EMBL/GenBank/DDBJ whole genome shotgun (WGS) entry which is preliminary data.</text>
</comment>
<proteinExistence type="predicted"/>